<protein>
    <submittedName>
        <fullName evidence="1">Uncharacterized protein</fullName>
    </submittedName>
</protein>
<evidence type="ECO:0000313" key="1">
    <source>
        <dbReference type="EnsemblMetazoa" id="GPPI025747-PA"/>
    </source>
</evidence>
<accession>A0A1B0BCI9</accession>
<sequence length="506" mass="57771">FVKTEVGTQADLGHSENRDISAILFKTELTVNRRRKVHKYGNERARGWKSEKVLSSSSKIFLKILIKYSGNEDETLHISTNDDVTNFGYKSETLVNTIGKCPLEVKDIKYKKKKNNFAHIKAYCCGNSKKDKVCLEYNIFVVKKPNLGQPLQCYFTIRGVLNHTFFKTSQARRCKRTLFREEMGKIPSKQARIIGEIKSEGVYKKIRSEMQKTGRRMTTLAEPCKLGLFSRNQVQVASIAKKVIKGGSKYYALVITNHRGKTYPVAERIANMHDAGSIGNWLMKFQQLHFTTVLCAKASSNLLKISLLHLDEMCEESTAIEMFRKKRKAITTFSTPQNSPKVFDRDGRALVDAQVNNSLSADFNVSDPLYPPDFAEYFLKHYASYLPMWSSIISDGQSNSFIPTNGVVERWFHQVKHNIISKLEYGVGRIEFGRFVDAVRLNITSETRQGFFNINISKRGIADKSVDRDIDLRMRGDMEQKELLSPRTSNFLNLRRNSFTSPLATS</sequence>
<name>A0A1B0BCI9_9MUSC</name>
<dbReference type="EnsemblMetazoa" id="GPPI025747-RA">
    <property type="protein sequence ID" value="GPPI025747-PA"/>
    <property type="gene ID" value="GPPI025747"/>
</dbReference>
<reference evidence="1" key="2">
    <citation type="submission" date="2020-05" db="UniProtKB">
        <authorList>
            <consortium name="EnsemblMetazoa"/>
        </authorList>
    </citation>
    <scope>IDENTIFICATION</scope>
    <source>
        <strain evidence="1">IAEA</strain>
    </source>
</reference>
<evidence type="ECO:0000313" key="2">
    <source>
        <dbReference type="Proteomes" id="UP000092460"/>
    </source>
</evidence>
<proteinExistence type="predicted"/>
<reference evidence="2" key="1">
    <citation type="submission" date="2015-01" db="EMBL/GenBank/DDBJ databases">
        <authorList>
            <person name="Aksoy S."/>
            <person name="Warren W."/>
            <person name="Wilson R.K."/>
        </authorList>
    </citation>
    <scope>NUCLEOTIDE SEQUENCE [LARGE SCALE GENOMIC DNA]</scope>
    <source>
        <strain evidence="2">IAEA</strain>
    </source>
</reference>
<dbReference type="AlphaFoldDB" id="A0A1B0BCI9"/>
<organism evidence="1 2">
    <name type="scientific">Glossina palpalis gambiensis</name>
    <dbReference type="NCBI Taxonomy" id="67801"/>
    <lineage>
        <taxon>Eukaryota</taxon>
        <taxon>Metazoa</taxon>
        <taxon>Ecdysozoa</taxon>
        <taxon>Arthropoda</taxon>
        <taxon>Hexapoda</taxon>
        <taxon>Insecta</taxon>
        <taxon>Pterygota</taxon>
        <taxon>Neoptera</taxon>
        <taxon>Endopterygota</taxon>
        <taxon>Diptera</taxon>
        <taxon>Brachycera</taxon>
        <taxon>Muscomorpha</taxon>
        <taxon>Hippoboscoidea</taxon>
        <taxon>Glossinidae</taxon>
        <taxon>Glossina</taxon>
    </lineage>
</organism>
<dbReference type="EMBL" id="JXJN01012018">
    <property type="status" value="NOT_ANNOTATED_CDS"/>
    <property type="molecule type" value="Genomic_DNA"/>
</dbReference>
<dbReference type="Proteomes" id="UP000092460">
    <property type="component" value="Unassembled WGS sequence"/>
</dbReference>
<dbReference type="VEuPathDB" id="VectorBase:GPPI025747"/>
<keyword evidence="2" id="KW-1185">Reference proteome</keyword>